<organism evidence="2">
    <name type="scientific">Candidatus Kentrum sp. FM</name>
    <dbReference type="NCBI Taxonomy" id="2126340"/>
    <lineage>
        <taxon>Bacteria</taxon>
        <taxon>Pseudomonadati</taxon>
        <taxon>Pseudomonadota</taxon>
        <taxon>Gammaproteobacteria</taxon>
        <taxon>Candidatus Kentrum</taxon>
    </lineage>
</organism>
<dbReference type="GO" id="GO:0003677">
    <property type="term" value="F:DNA binding"/>
    <property type="evidence" value="ECO:0007669"/>
    <property type="project" value="UniProtKB-KW"/>
</dbReference>
<dbReference type="Pfam" id="PF14706">
    <property type="entry name" value="Tnp_DNA_bind"/>
    <property type="match status" value="1"/>
</dbReference>
<reference evidence="2" key="1">
    <citation type="submission" date="2019-02" db="EMBL/GenBank/DDBJ databases">
        <authorList>
            <person name="Gruber-Vodicka R. H."/>
            <person name="Seah K. B. B."/>
        </authorList>
    </citation>
    <scope>NUCLEOTIDE SEQUENCE</scope>
    <source>
        <strain evidence="2">BECK_BZ165</strain>
    </source>
</reference>
<dbReference type="InterPro" id="IPR038215">
    <property type="entry name" value="TN5-like_N_sf"/>
</dbReference>
<keyword evidence="2" id="KW-0238">DNA-binding</keyword>
<dbReference type="AlphaFoldDB" id="A0A450U255"/>
<name>A0A450U255_9GAMM</name>
<accession>A0A450U255</accession>
<dbReference type="Gene3D" id="1.10.246.40">
    <property type="entry name" value="Tn5 transposase, domain 1"/>
    <property type="match status" value="1"/>
</dbReference>
<evidence type="ECO:0000259" key="1">
    <source>
        <dbReference type="Pfam" id="PF14706"/>
    </source>
</evidence>
<gene>
    <name evidence="2" type="ORF">BECKFM1743C_GA0114222_109541</name>
</gene>
<dbReference type="EMBL" id="CAADFA010000954">
    <property type="protein sequence ID" value="VFJ76931.1"/>
    <property type="molecule type" value="Genomic_DNA"/>
</dbReference>
<sequence length="90" mass="10045">MTALREELVGVDLGNKLRNERAQTVIEQLGAQPQKSIPAAINGGWYETKAAYNLFSHERVTAQKILEPHYDATFKRIEGIPHGTVCPGYH</sequence>
<protein>
    <submittedName>
        <fullName evidence="2">Transposase DNA-binding</fullName>
    </submittedName>
</protein>
<feature type="domain" description="Transposase Tn5-like N-terminal" evidence="1">
    <location>
        <begin position="3"/>
        <end position="60"/>
    </location>
</feature>
<dbReference type="InterPro" id="IPR014735">
    <property type="entry name" value="Transposase_Tn5-like_N"/>
</dbReference>
<dbReference type="InterPro" id="IPR012337">
    <property type="entry name" value="RNaseH-like_sf"/>
</dbReference>
<evidence type="ECO:0000313" key="2">
    <source>
        <dbReference type="EMBL" id="VFJ76931.1"/>
    </source>
</evidence>
<proteinExistence type="predicted"/>
<dbReference type="SUPFAM" id="SSF53098">
    <property type="entry name" value="Ribonuclease H-like"/>
    <property type="match status" value="1"/>
</dbReference>